<feature type="compositionally biased region" description="Low complexity" evidence="1">
    <location>
        <begin position="142"/>
        <end position="159"/>
    </location>
</feature>
<name>A0A1W6N378_9PROT</name>
<protein>
    <submittedName>
        <fullName evidence="2">Uncharacterized protein</fullName>
    </submittedName>
</protein>
<keyword evidence="3" id="KW-1185">Reference proteome</keyword>
<dbReference type="RefSeq" id="WP_085783731.1">
    <property type="nucleotide sequence ID" value="NZ_CP008743.1"/>
</dbReference>
<dbReference type="Proteomes" id="UP000237351">
    <property type="component" value="Chromosome"/>
</dbReference>
<feature type="compositionally biased region" description="Low complexity" evidence="1">
    <location>
        <begin position="166"/>
        <end position="181"/>
    </location>
</feature>
<dbReference type="OrthoDB" id="7362049at2"/>
<feature type="region of interest" description="Disordered" evidence="1">
    <location>
        <begin position="96"/>
        <end position="200"/>
    </location>
</feature>
<evidence type="ECO:0000313" key="2">
    <source>
        <dbReference type="EMBL" id="ARN84347.1"/>
    </source>
</evidence>
<feature type="compositionally biased region" description="Basic and acidic residues" evidence="1">
    <location>
        <begin position="126"/>
        <end position="141"/>
    </location>
</feature>
<feature type="compositionally biased region" description="Basic residues" evidence="1">
    <location>
        <begin position="116"/>
        <end position="125"/>
    </location>
</feature>
<proteinExistence type="predicted"/>
<reference evidence="2 3" key="1">
    <citation type="submission" date="2014-06" db="EMBL/GenBank/DDBJ databases">
        <title>The genome of the endonuclear symbiont Nucleicultrix amoebiphila.</title>
        <authorList>
            <person name="Schulz F."/>
            <person name="Horn M."/>
        </authorList>
    </citation>
    <scope>NUCLEOTIDE SEQUENCE [LARGE SCALE GENOMIC DNA]</scope>
    <source>
        <strain evidence="2 3">FS5</strain>
    </source>
</reference>
<organism evidence="2 3">
    <name type="scientific">Candidatus Nucleicultrix amoebiphila FS5</name>
    <dbReference type="NCBI Taxonomy" id="1414854"/>
    <lineage>
        <taxon>Bacteria</taxon>
        <taxon>Pseudomonadati</taxon>
        <taxon>Pseudomonadota</taxon>
        <taxon>Alphaproteobacteria</taxon>
        <taxon>Holosporales</taxon>
        <taxon>Candidatus Nucleicultricaceae</taxon>
        <taxon>Candidatus Nucleicultrix</taxon>
    </lineage>
</organism>
<dbReference type="AlphaFoldDB" id="A0A1W6N378"/>
<dbReference type="KEGG" id="naf:GQ61_02275"/>
<dbReference type="STRING" id="1414854.GQ61_02275"/>
<dbReference type="PROSITE" id="PS51257">
    <property type="entry name" value="PROKAR_LIPOPROTEIN"/>
    <property type="match status" value="1"/>
</dbReference>
<sequence length="200" mass="21660">MIKNLGSWILSTSVILTLSACDAGRWRSSEDIIESGWARPPAEYRPQPLYCYKTLAGRDCYSSPLKGGRNRLEGYYGPEPEAEIEVSPSLSAVTPSAPIAHGERGGGVVEDPEIKKTKKKKKKKKVESPKEDMKKIEEKTKTATVSKETSSSSLQSSTEPLKLQGAKLVEAANKAAAAKSPAETKPKDSQLPASETKKPD</sequence>
<evidence type="ECO:0000256" key="1">
    <source>
        <dbReference type="SAM" id="MobiDB-lite"/>
    </source>
</evidence>
<evidence type="ECO:0000313" key="3">
    <source>
        <dbReference type="Proteomes" id="UP000237351"/>
    </source>
</evidence>
<accession>A0A1W6N378</accession>
<dbReference type="EMBL" id="CP008743">
    <property type="protein sequence ID" value="ARN84347.1"/>
    <property type="molecule type" value="Genomic_DNA"/>
</dbReference>
<gene>
    <name evidence="2" type="ORF">GQ61_02275</name>
</gene>